<dbReference type="InterPro" id="IPR014001">
    <property type="entry name" value="Helicase_ATP-bd"/>
</dbReference>
<evidence type="ECO:0000259" key="6">
    <source>
        <dbReference type="PROSITE" id="PS51194"/>
    </source>
</evidence>
<proteinExistence type="predicted"/>
<dbReference type="SMART" id="SM00490">
    <property type="entry name" value="HELICc"/>
    <property type="match status" value="1"/>
</dbReference>
<dbReference type="EMBL" id="WGGD01000005">
    <property type="protein sequence ID" value="MUN29403.1"/>
    <property type="molecule type" value="Genomic_DNA"/>
</dbReference>
<sequence length="357" mass="40482">MINFDEQIRRALSDAGYNSLTQVQERAIPLLLQTKSVIVQAKTGSGKTASYVLPLLQLGYPSLVITPTRELAGQVSDEFKKLGKYKGINVATIIGGVGYTSQLNELRSAKIVVGTPGRLLDLWSKDKLDFSQFQAAVVDEVDRMFDMGFVDDVRMILKHTTPKVFGFFSATVPPEVESLAREFSRCAELIKLDEYKPVEEVEQRFVETRNDWTDKVSKLRELLNSNRGKIIVFTRTKERAKMLYNSLWDLGYRASVMYGDLPQAKREQNLRLFREGKRNVLVSTDLASRGIDVIDVDLVVNFDAPRDVETYIHRVGRTGRMGRNGVAITLYTTREREIVNRMKNLSKKLESKETANS</sequence>
<dbReference type="CDD" id="cd00268">
    <property type="entry name" value="DEADc"/>
    <property type="match status" value="1"/>
</dbReference>
<keyword evidence="3 7" id="KW-0347">Helicase</keyword>
<evidence type="ECO:0000256" key="4">
    <source>
        <dbReference type="ARBA" id="ARBA00022840"/>
    </source>
</evidence>
<evidence type="ECO:0000256" key="2">
    <source>
        <dbReference type="ARBA" id="ARBA00022801"/>
    </source>
</evidence>
<dbReference type="SMART" id="SM00487">
    <property type="entry name" value="DEXDc"/>
    <property type="match status" value="1"/>
</dbReference>
<dbReference type="InterPro" id="IPR027417">
    <property type="entry name" value="P-loop_NTPase"/>
</dbReference>
<keyword evidence="4" id="KW-0067">ATP-binding</keyword>
<evidence type="ECO:0000256" key="1">
    <source>
        <dbReference type="ARBA" id="ARBA00022741"/>
    </source>
</evidence>
<evidence type="ECO:0000259" key="5">
    <source>
        <dbReference type="PROSITE" id="PS51192"/>
    </source>
</evidence>
<dbReference type="PANTHER" id="PTHR47959:SF1">
    <property type="entry name" value="ATP-DEPENDENT RNA HELICASE DBPA"/>
    <property type="match status" value="1"/>
</dbReference>
<dbReference type="PROSITE" id="PS51192">
    <property type="entry name" value="HELICASE_ATP_BIND_1"/>
    <property type="match status" value="1"/>
</dbReference>
<dbReference type="GO" id="GO:0005524">
    <property type="term" value="F:ATP binding"/>
    <property type="evidence" value="ECO:0007669"/>
    <property type="project" value="UniProtKB-KW"/>
</dbReference>
<dbReference type="InterPro" id="IPR044742">
    <property type="entry name" value="DEAD/DEAH_RhlB"/>
</dbReference>
<dbReference type="AlphaFoldDB" id="A0A6A9QUA4"/>
<keyword evidence="8" id="KW-1185">Reference proteome</keyword>
<dbReference type="GO" id="GO:0140097">
    <property type="term" value="F:catalytic activity, acting on DNA"/>
    <property type="evidence" value="ECO:0007669"/>
    <property type="project" value="UniProtKB-ARBA"/>
</dbReference>
<dbReference type="Proteomes" id="UP000470772">
    <property type="component" value="Unassembled WGS sequence"/>
</dbReference>
<organism evidence="7 8">
    <name type="scientific">Sulfuracidifex metallicus DSM 6482 = JCM 9184</name>
    <dbReference type="NCBI Taxonomy" id="523847"/>
    <lineage>
        <taxon>Archaea</taxon>
        <taxon>Thermoproteota</taxon>
        <taxon>Thermoprotei</taxon>
        <taxon>Sulfolobales</taxon>
        <taxon>Sulfolobaceae</taxon>
        <taxon>Sulfuracidifex</taxon>
    </lineage>
</organism>
<protein>
    <submittedName>
        <fullName evidence="7">DEAD/DEAH box helicase</fullName>
    </submittedName>
</protein>
<feature type="domain" description="Helicase C-terminal" evidence="6">
    <location>
        <begin position="218"/>
        <end position="357"/>
    </location>
</feature>
<evidence type="ECO:0000256" key="3">
    <source>
        <dbReference type="ARBA" id="ARBA00022806"/>
    </source>
</evidence>
<name>A0A6A9QUA4_SULME</name>
<reference evidence="7 8" key="1">
    <citation type="submission" date="2019-10" db="EMBL/GenBank/DDBJ databases">
        <title>Sequencing and Assembly of Multiple Reported Metal-Biooxidizing Members of the Extremely Thermoacidophilic Archaeal Family Sulfolobaceae.</title>
        <authorList>
            <person name="Counts J.A."/>
            <person name="Kelly R.M."/>
        </authorList>
    </citation>
    <scope>NUCLEOTIDE SEQUENCE [LARGE SCALE GENOMIC DNA]</scope>
    <source>
        <strain evidence="7 8">DSM 6482</strain>
    </source>
</reference>
<dbReference type="PANTHER" id="PTHR47959">
    <property type="entry name" value="ATP-DEPENDENT RNA HELICASE RHLE-RELATED"/>
    <property type="match status" value="1"/>
</dbReference>
<dbReference type="GO" id="GO:0016787">
    <property type="term" value="F:hydrolase activity"/>
    <property type="evidence" value="ECO:0007669"/>
    <property type="project" value="UniProtKB-KW"/>
</dbReference>
<keyword evidence="2" id="KW-0378">Hydrolase</keyword>
<dbReference type="Gene3D" id="3.40.50.300">
    <property type="entry name" value="P-loop containing nucleotide triphosphate hydrolases"/>
    <property type="match status" value="2"/>
</dbReference>
<dbReference type="GO" id="GO:0003724">
    <property type="term" value="F:RNA helicase activity"/>
    <property type="evidence" value="ECO:0007669"/>
    <property type="project" value="TreeGrafter"/>
</dbReference>
<dbReference type="RefSeq" id="WP_054838399.1">
    <property type="nucleotide sequence ID" value="NZ_BBBY01000008.1"/>
</dbReference>
<comment type="caution">
    <text evidence="7">The sequence shown here is derived from an EMBL/GenBank/DDBJ whole genome shotgun (WGS) entry which is preliminary data.</text>
</comment>
<dbReference type="InterPro" id="IPR050079">
    <property type="entry name" value="DEAD_box_RNA_helicase"/>
</dbReference>
<dbReference type="Pfam" id="PF00271">
    <property type="entry name" value="Helicase_C"/>
    <property type="match status" value="1"/>
</dbReference>
<dbReference type="Pfam" id="PF00270">
    <property type="entry name" value="DEAD"/>
    <property type="match status" value="1"/>
</dbReference>
<dbReference type="PROSITE" id="PS51194">
    <property type="entry name" value="HELICASE_CTER"/>
    <property type="match status" value="1"/>
</dbReference>
<dbReference type="CDD" id="cd18787">
    <property type="entry name" value="SF2_C_DEAD"/>
    <property type="match status" value="1"/>
</dbReference>
<feature type="domain" description="Helicase ATP-binding" evidence="5">
    <location>
        <begin position="28"/>
        <end position="190"/>
    </location>
</feature>
<dbReference type="SUPFAM" id="SSF52540">
    <property type="entry name" value="P-loop containing nucleoside triphosphate hydrolases"/>
    <property type="match status" value="1"/>
</dbReference>
<accession>A0A6A9QUA4</accession>
<dbReference type="InterPro" id="IPR001650">
    <property type="entry name" value="Helicase_C-like"/>
</dbReference>
<dbReference type="OrthoDB" id="4631at2157"/>
<dbReference type="InterPro" id="IPR011545">
    <property type="entry name" value="DEAD/DEAH_box_helicase_dom"/>
</dbReference>
<evidence type="ECO:0000313" key="7">
    <source>
        <dbReference type="EMBL" id="MUN29403.1"/>
    </source>
</evidence>
<evidence type="ECO:0000313" key="8">
    <source>
        <dbReference type="Proteomes" id="UP000470772"/>
    </source>
</evidence>
<gene>
    <name evidence="7" type="ORF">GC250_08130</name>
</gene>
<keyword evidence="1" id="KW-0547">Nucleotide-binding</keyword>
<dbReference type="GO" id="GO:0005829">
    <property type="term" value="C:cytosol"/>
    <property type="evidence" value="ECO:0007669"/>
    <property type="project" value="TreeGrafter"/>
</dbReference>
<dbReference type="GO" id="GO:0003676">
    <property type="term" value="F:nucleic acid binding"/>
    <property type="evidence" value="ECO:0007669"/>
    <property type="project" value="InterPro"/>
</dbReference>